<dbReference type="GO" id="GO:0006487">
    <property type="term" value="P:protein N-linked glycosylation"/>
    <property type="evidence" value="ECO:0007669"/>
    <property type="project" value="TreeGrafter"/>
</dbReference>
<feature type="domain" description="MGAT4 conserved region" evidence="2">
    <location>
        <begin position="57"/>
        <end position="296"/>
    </location>
</feature>
<dbReference type="Proteomes" id="UP000275408">
    <property type="component" value="Unassembled WGS sequence"/>
</dbReference>
<dbReference type="InterPro" id="IPR057279">
    <property type="entry name" value="MGAT4"/>
</dbReference>
<evidence type="ECO:0000256" key="1">
    <source>
        <dbReference type="SAM" id="MobiDB-lite"/>
    </source>
</evidence>
<feature type="non-terminal residue" evidence="3">
    <location>
        <position position="1"/>
    </location>
</feature>
<keyword evidence="4" id="KW-1185">Reference proteome</keyword>
<reference evidence="3 4" key="1">
    <citation type="journal article" date="2018" name="Sci. Rep.">
        <title>Comparative analysis of the Pocillopora damicornis genome highlights role of immune system in coral evolution.</title>
        <authorList>
            <person name="Cunning R."/>
            <person name="Bay R.A."/>
            <person name="Gillette P."/>
            <person name="Baker A.C."/>
            <person name="Traylor-Knowles N."/>
        </authorList>
    </citation>
    <scope>NUCLEOTIDE SEQUENCE [LARGE SCALE GENOMIC DNA]</scope>
    <source>
        <strain evidence="3">RSMAS</strain>
        <tissue evidence="3">Whole animal</tissue>
    </source>
</reference>
<name>A0A3M6T5Z1_POCDA</name>
<dbReference type="AlphaFoldDB" id="A0A3M6T5Z1"/>
<accession>A0A3M6T5Z1</accession>
<dbReference type="OrthoDB" id="2016523at2759"/>
<feature type="compositionally biased region" description="Polar residues" evidence="1">
    <location>
        <begin position="316"/>
        <end position="328"/>
    </location>
</feature>
<organism evidence="3 4">
    <name type="scientific">Pocillopora damicornis</name>
    <name type="common">Cauliflower coral</name>
    <name type="synonym">Millepora damicornis</name>
    <dbReference type="NCBI Taxonomy" id="46731"/>
    <lineage>
        <taxon>Eukaryota</taxon>
        <taxon>Metazoa</taxon>
        <taxon>Cnidaria</taxon>
        <taxon>Anthozoa</taxon>
        <taxon>Hexacorallia</taxon>
        <taxon>Scleractinia</taxon>
        <taxon>Astrocoeniina</taxon>
        <taxon>Pocilloporidae</taxon>
        <taxon>Pocillopora</taxon>
    </lineage>
</organism>
<dbReference type="InterPro" id="IPR006759">
    <property type="entry name" value="Glyco_transf_54"/>
</dbReference>
<protein>
    <recommendedName>
        <fullName evidence="2">MGAT4 conserved region domain-containing protein</fullName>
    </recommendedName>
</protein>
<dbReference type="GO" id="GO:0008375">
    <property type="term" value="F:acetylglucosaminyltransferase activity"/>
    <property type="evidence" value="ECO:0007669"/>
    <property type="project" value="TreeGrafter"/>
</dbReference>
<proteinExistence type="predicted"/>
<evidence type="ECO:0000313" key="4">
    <source>
        <dbReference type="Proteomes" id="UP000275408"/>
    </source>
</evidence>
<feature type="region of interest" description="Disordered" evidence="1">
    <location>
        <begin position="316"/>
        <end position="335"/>
    </location>
</feature>
<dbReference type="PANTHER" id="PTHR12062:SF33">
    <property type="entry name" value="ALPHA-1,6-MANNOSYL-GLYCOPROTEIN 4-BETA-N-ACETYLGLUCOSAMINYLTRANSFERASE-LIKE"/>
    <property type="match status" value="1"/>
</dbReference>
<dbReference type="EMBL" id="RCHS01004213">
    <property type="protein sequence ID" value="RMX36865.1"/>
    <property type="molecule type" value="Genomic_DNA"/>
</dbReference>
<sequence>EDKNDPSLPSTLVPSVTKKTREFRNLNCSVINSTQSLWATDKTGDHLCPSSEYLRSSAVNMLGRYPCKQRHMAIGLTTVTRPDGVEYLPQTIQSLLDNMNDDHRKQTFIVVFLADFEEQKKQDTIKKLSKLFDKEIREDLLHVIKTSPKYYPRLTSLRQKFGDSLTRIYWRSKQNIDFAFLMCYCYELSSYYLHVEDDVKASPSVFQKIQEFISSQKKAWPMLDISRMGHTAKVYQSEDLRSIASYFYLMYDEMPGDWLMMHWRKVMVPDNAEYILPAASFFQHLGARSSLKEKSRLKNSIYMDKYFDEHDQKYSGMNPSAEVSSSIPSKEGNPQDAYRSGLGHFWGKNIKRDDHVTIKFNSSVTVRKVFVDTGSNLAMKDFLRSGVLQASFSVSGTNSSSCGKFDTVVPFKDGRAQVIFTNKKIDCLRILVTKNQNERLFLREIDVWEEKQ</sequence>
<evidence type="ECO:0000259" key="2">
    <source>
        <dbReference type="Pfam" id="PF04666"/>
    </source>
</evidence>
<evidence type="ECO:0000313" key="3">
    <source>
        <dbReference type="EMBL" id="RMX36865.1"/>
    </source>
</evidence>
<gene>
    <name evidence="3" type="ORF">pdam_00000921</name>
</gene>
<comment type="caution">
    <text evidence="3">The sequence shown here is derived from an EMBL/GenBank/DDBJ whole genome shotgun (WGS) entry which is preliminary data.</text>
</comment>
<dbReference type="Pfam" id="PF04666">
    <property type="entry name" value="MGAT4_cons"/>
    <property type="match status" value="1"/>
</dbReference>
<dbReference type="PANTHER" id="PTHR12062">
    <property type="entry name" value="N-ACETYLGLUCOSAMINYLTRANSFERASE VI"/>
    <property type="match status" value="1"/>
</dbReference>